<dbReference type="Proteomes" id="UP000092730">
    <property type="component" value="Chromosome 5"/>
</dbReference>
<reference evidence="3" key="4">
    <citation type="submission" date="2024-02" db="EMBL/GenBank/DDBJ databases">
        <title>Comparative genomics of Cryptococcus and Kwoniella reveals pathogenesis evolution and contrasting modes of karyotype evolution via chromosome fusion or intercentromeric recombination.</title>
        <authorList>
            <person name="Coelho M.A."/>
            <person name="David-Palma M."/>
            <person name="Shea T."/>
            <person name="Bowers K."/>
            <person name="McGinley-Smith S."/>
            <person name="Mohammad A.W."/>
            <person name="Gnirke A."/>
            <person name="Yurkov A.M."/>
            <person name="Nowrousian M."/>
            <person name="Sun S."/>
            <person name="Cuomo C.A."/>
            <person name="Heitman J."/>
        </authorList>
    </citation>
    <scope>NUCLEOTIDE SEQUENCE</scope>
    <source>
        <strain evidence="3">CBS 10118</strain>
    </source>
</reference>
<dbReference type="EMBL" id="KI894022">
    <property type="protein sequence ID" value="OCF24570.1"/>
    <property type="molecule type" value="Genomic_DNA"/>
</dbReference>
<dbReference type="EMBL" id="CP144545">
    <property type="protein sequence ID" value="WVW84673.1"/>
    <property type="molecule type" value="Genomic_DNA"/>
</dbReference>
<dbReference type="AlphaFoldDB" id="A0A1B9G0N1"/>
<dbReference type="RefSeq" id="XP_019045640.1">
    <property type="nucleotide sequence ID" value="XM_019192643.1"/>
</dbReference>
<protein>
    <submittedName>
        <fullName evidence="2">Uncharacterized protein</fullName>
    </submittedName>
</protein>
<sequence length="175" mass="19054">MDSIACPYFSSHSLLGVDTDSSSLRPTRSRTTTGYSSRYSSAPTSRCPSPTRTRTDELSRIISQSITYPNPSPSPSSLPHESGGNGLDLGRIKSNLSSLSIKLKSHRQLNLNLDDGSEKKSEKGKAPEGFKAFVQSAKEHNPGYRTEKLSILKPVSKGDGYGWFMDRQRGGGVDE</sequence>
<feature type="compositionally biased region" description="Low complexity" evidence="1">
    <location>
        <begin position="21"/>
        <end position="52"/>
    </location>
</feature>
<name>A0A1B9G0N1_9TREE</name>
<evidence type="ECO:0000256" key="1">
    <source>
        <dbReference type="SAM" id="MobiDB-lite"/>
    </source>
</evidence>
<reference evidence="2" key="3">
    <citation type="submission" date="2014-01" db="EMBL/GenBank/DDBJ databases">
        <title>Evolution of pathogenesis and genome organization in the Tremellales.</title>
        <authorList>
            <person name="Cuomo C."/>
            <person name="Litvintseva A."/>
            <person name="Heitman J."/>
            <person name="Chen Y."/>
            <person name="Sun S."/>
            <person name="Springer D."/>
            <person name="Dromer F."/>
            <person name="Young S."/>
            <person name="Zeng Q."/>
            <person name="Chapman S."/>
            <person name="Gujja S."/>
            <person name="Saif S."/>
            <person name="Birren B."/>
        </authorList>
    </citation>
    <scope>NUCLEOTIDE SEQUENCE</scope>
    <source>
        <strain evidence="2">CBS 10118</strain>
    </source>
</reference>
<feature type="region of interest" description="Disordered" evidence="1">
    <location>
        <begin position="17"/>
        <end position="91"/>
    </location>
</feature>
<proteinExistence type="predicted"/>
<accession>A0A1B9G0N1</accession>
<keyword evidence="4" id="KW-1185">Reference proteome</keyword>
<evidence type="ECO:0000313" key="2">
    <source>
        <dbReference type="EMBL" id="OCF24570.1"/>
    </source>
</evidence>
<dbReference type="KEGG" id="kbi:30210430"/>
<dbReference type="OrthoDB" id="2565128at2759"/>
<evidence type="ECO:0000313" key="4">
    <source>
        <dbReference type="Proteomes" id="UP000092730"/>
    </source>
</evidence>
<dbReference type="GeneID" id="30210430"/>
<gene>
    <name evidence="2" type="ORF">I302_06031</name>
    <name evidence="3" type="ORF">I302_106707</name>
</gene>
<dbReference type="VEuPathDB" id="FungiDB:I302_06031"/>
<reference evidence="2" key="1">
    <citation type="submission" date="2013-07" db="EMBL/GenBank/DDBJ databases">
        <title>The Genome Sequence of Cryptococcus bestiolae CBS10118.</title>
        <authorList>
            <consortium name="The Broad Institute Genome Sequencing Platform"/>
            <person name="Cuomo C."/>
            <person name="Litvintseva A."/>
            <person name="Chen Y."/>
            <person name="Heitman J."/>
            <person name="Sun S."/>
            <person name="Springer D."/>
            <person name="Dromer F."/>
            <person name="Young S.K."/>
            <person name="Zeng Q."/>
            <person name="Gargeya S."/>
            <person name="Fitzgerald M."/>
            <person name="Abouelleil A."/>
            <person name="Alvarado L."/>
            <person name="Berlin A.M."/>
            <person name="Chapman S.B."/>
            <person name="Dewar J."/>
            <person name="Goldberg J."/>
            <person name="Griggs A."/>
            <person name="Gujja S."/>
            <person name="Hansen M."/>
            <person name="Howarth C."/>
            <person name="Imamovic A."/>
            <person name="Larimer J."/>
            <person name="McCowan C."/>
            <person name="Murphy C."/>
            <person name="Pearson M."/>
            <person name="Priest M."/>
            <person name="Roberts A."/>
            <person name="Saif S."/>
            <person name="Shea T."/>
            <person name="Sykes S."/>
            <person name="Wortman J."/>
            <person name="Nusbaum C."/>
            <person name="Birren B."/>
        </authorList>
    </citation>
    <scope>NUCLEOTIDE SEQUENCE [LARGE SCALE GENOMIC DNA]</scope>
    <source>
        <strain evidence="2">CBS 10118</strain>
    </source>
</reference>
<evidence type="ECO:0000313" key="3">
    <source>
        <dbReference type="EMBL" id="WVW84673.1"/>
    </source>
</evidence>
<reference evidence="3" key="2">
    <citation type="submission" date="2013-07" db="EMBL/GenBank/DDBJ databases">
        <authorList>
            <consortium name="The Broad Institute Genome Sequencing Platform"/>
            <person name="Cuomo C."/>
            <person name="Litvintseva A."/>
            <person name="Chen Y."/>
            <person name="Heitman J."/>
            <person name="Sun S."/>
            <person name="Springer D."/>
            <person name="Dromer F."/>
            <person name="Young S.K."/>
            <person name="Zeng Q."/>
            <person name="Gargeya S."/>
            <person name="Fitzgerald M."/>
            <person name="Abouelleil A."/>
            <person name="Alvarado L."/>
            <person name="Berlin A.M."/>
            <person name="Chapman S.B."/>
            <person name="Dewar J."/>
            <person name="Goldberg J."/>
            <person name="Griggs A."/>
            <person name="Gujja S."/>
            <person name="Hansen M."/>
            <person name="Howarth C."/>
            <person name="Imamovic A."/>
            <person name="Larimer J."/>
            <person name="McCowan C."/>
            <person name="Murphy C."/>
            <person name="Pearson M."/>
            <person name="Priest M."/>
            <person name="Roberts A."/>
            <person name="Saif S."/>
            <person name="Shea T."/>
            <person name="Sykes S."/>
            <person name="Wortman J."/>
            <person name="Nusbaum C."/>
            <person name="Birren B."/>
        </authorList>
    </citation>
    <scope>NUCLEOTIDE SEQUENCE</scope>
    <source>
        <strain evidence="3">CBS 10118</strain>
    </source>
</reference>
<organism evidence="2">
    <name type="scientific">Kwoniella bestiolae CBS 10118</name>
    <dbReference type="NCBI Taxonomy" id="1296100"/>
    <lineage>
        <taxon>Eukaryota</taxon>
        <taxon>Fungi</taxon>
        <taxon>Dikarya</taxon>
        <taxon>Basidiomycota</taxon>
        <taxon>Agaricomycotina</taxon>
        <taxon>Tremellomycetes</taxon>
        <taxon>Tremellales</taxon>
        <taxon>Cryptococcaceae</taxon>
        <taxon>Kwoniella</taxon>
    </lineage>
</organism>